<keyword evidence="2" id="KW-1185">Reference proteome</keyword>
<comment type="caution">
    <text evidence="1">The sequence shown here is derived from an EMBL/GenBank/DDBJ whole genome shotgun (WGS) entry which is preliminary data.</text>
</comment>
<dbReference type="RefSeq" id="WP_344623214.1">
    <property type="nucleotide sequence ID" value="NZ_BAAALD010000014.1"/>
</dbReference>
<dbReference type="Pfam" id="PF14013">
    <property type="entry name" value="MT0933_antitox"/>
    <property type="match status" value="1"/>
</dbReference>
<reference evidence="1 2" key="1">
    <citation type="journal article" date="2019" name="Int. J. Syst. Evol. Microbiol.">
        <title>The Global Catalogue of Microorganisms (GCM) 10K type strain sequencing project: providing services to taxonomists for standard genome sequencing and annotation.</title>
        <authorList>
            <consortium name="The Broad Institute Genomics Platform"/>
            <consortium name="The Broad Institute Genome Sequencing Center for Infectious Disease"/>
            <person name="Wu L."/>
            <person name="Ma J."/>
        </authorList>
    </citation>
    <scope>NUCLEOTIDE SEQUENCE [LARGE SCALE GENOMIC DNA]</scope>
    <source>
        <strain evidence="1 2">JCM 13002</strain>
    </source>
</reference>
<sequence>MGLKDSLKVKADELKVKASELTGRHEEKIDDVVDKTGQAVDKATKHKYHEKIEHGTAKAKHMVNDFATKPDAGKTS</sequence>
<dbReference type="Proteomes" id="UP001499987">
    <property type="component" value="Unassembled WGS sequence"/>
</dbReference>
<name>A0ABN1TH23_9ACTN</name>
<dbReference type="EMBL" id="BAAALD010000014">
    <property type="protein sequence ID" value="GAA1078508.1"/>
    <property type="molecule type" value="Genomic_DNA"/>
</dbReference>
<evidence type="ECO:0008006" key="3">
    <source>
        <dbReference type="Google" id="ProtNLM"/>
    </source>
</evidence>
<accession>A0ABN1TH23</accession>
<evidence type="ECO:0000313" key="1">
    <source>
        <dbReference type="EMBL" id="GAA1078508.1"/>
    </source>
</evidence>
<proteinExistence type="predicted"/>
<gene>
    <name evidence="1" type="ORF">GCM10009663_20650</name>
</gene>
<protein>
    <recommendedName>
        <fullName evidence="3">Antitoxin</fullName>
    </recommendedName>
</protein>
<evidence type="ECO:0000313" key="2">
    <source>
        <dbReference type="Proteomes" id="UP001499987"/>
    </source>
</evidence>
<organism evidence="1 2">
    <name type="scientific">Kitasatospora arboriphila</name>
    <dbReference type="NCBI Taxonomy" id="258052"/>
    <lineage>
        <taxon>Bacteria</taxon>
        <taxon>Bacillati</taxon>
        <taxon>Actinomycetota</taxon>
        <taxon>Actinomycetes</taxon>
        <taxon>Kitasatosporales</taxon>
        <taxon>Streptomycetaceae</taxon>
        <taxon>Kitasatospora</taxon>
    </lineage>
</organism>
<dbReference type="InterPro" id="IPR028037">
    <property type="entry name" value="Antitoxin_Rv0909/MT0933"/>
</dbReference>